<dbReference type="Proteomes" id="UP000078387">
    <property type="component" value="Unassembled WGS sequence"/>
</dbReference>
<accession>A0A5K1V5R5</accession>
<dbReference type="Pfam" id="PF00613">
    <property type="entry name" value="PI3Ka"/>
    <property type="match status" value="1"/>
</dbReference>
<dbReference type="Pfam" id="PF00794">
    <property type="entry name" value="PI3K_rbd"/>
    <property type="match status" value="1"/>
</dbReference>
<dbReference type="GO" id="GO:0005524">
    <property type="term" value="F:ATP binding"/>
    <property type="evidence" value="ECO:0007669"/>
    <property type="project" value="UniProtKB-KW"/>
</dbReference>
<dbReference type="PROSITE" id="PS51547">
    <property type="entry name" value="C2_PI3K"/>
    <property type="match status" value="1"/>
</dbReference>
<evidence type="ECO:0000256" key="6">
    <source>
        <dbReference type="ARBA" id="ARBA00022840"/>
    </source>
</evidence>
<feature type="domain" description="PIK helical" evidence="10">
    <location>
        <begin position="510"/>
        <end position="688"/>
    </location>
</feature>
<dbReference type="SUPFAM" id="SSF56112">
    <property type="entry name" value="Protein kinase-like (PK-like)"/>
    <property type="match status" value="1"/>
</dbReference>
<dbReference type="GO" id="GO:0050920">
    <property type="term" value="P:regulation of chemotaxis"/>
    <property type="evidence" value="ECO:0007669"/>
    <property type="project" value="UniProtKB-ARBA"/>
</dbReference>
<name>A0A5K1V5R5_ENTHI</name>
<dbReference type="GO" id="GO:0048015">
    <property type="term" value="P:phosphatidylinositol-mediated signaling"/>
    <property type="evidence" value="ECO:0007669"/>
    <property type="project" value="TreeGrafter"/>
</dbReference>
<feature type="domain" description="PI3K/PI4K catalytic" evidence="9">
    <location>
        <begin position="753"/>
        <end position="1033"/>
    </location>
</feature>
<dbReference type="EC" id="2.7.1.137" evidence="2"/>
<dbReference type="VEuPathDB" id="AmoebaDB:EHI_006130"/>
<proteinExistence type="inferred from homology"/>
<dbReference type="FunFam" id="2.60.40.150:FF:000210">
    <property type="entry name" value="Phosphatidylinositol 3-kinase catalytic subunit gamma, putative"/>
    <property type="match status" value="1"/>
</dbReference>
<evidence type="ECO:0000313" key="14">
    <source>
        <dbReference type="Proteomes" id="UP000078387"/>
    </source>
</evidence>
<dbReference type="VEuPathDB" id="AmoebaDB:KM1_043090"/>
<dbReference type="InterPro" id="IPR011009">
    <property type="entry name" value="Kinase-like_dom_sf"/>
</dbReference>
<evidence type="ECO:0000256" key="2">
    <source>
        <dbReference type="ARBA" id="ARBA00012073"/>
    </source>
</evidence>
<evidence type="ECO:0000259" key="11">
    <source>
        <dbReference type="PROSITE" id="PS51546"/>
    </source>
</evidence>
<dbReference type="EMBL" id="BDEQ01000001">
    <property type="protein sequence ID" value="GAT95556.1"/>
    <property type="molecule type" value="Genomic_DNA"/>
</dbReference>
<dbReference type="GO" id="GO:0005886">
    <property type="term" value="C:plasma membrane"/>
    <property type="evidence" value="ECO:0007669"/>
    <property type="project" value="TreeGrafter"/>
</dbReference>
<dbReference type="Pfam" id="PF00454">
    <property type="entry name" value="PI3_PI4_kinase"/>
    <property type="match status" value="1"/>
</dbReference>
<dbReference type="PANTHER" id="PTHR10048">
    <property type="entry name" value="PHOSPHATIDYLINOSITOL KINASE"/>
    <property type="match status" value="1"/>
</dbReference>
<dbReference type="InterPro" id="IPR042236">
    <property type="entry name" value="PI3K_accessory_sf"/>
</dbReference>
<dbReference type="InterPro" id="IPR036940">
    <property type="entry name" value="PI3/4_kinase_cat_sf"/>
</dbReference>
<evidence type="ECO:0000256" key="7">
    <source>
        <dbReference type="PROSITE-ProRule" id="PRU00880"/>
    </source>
</evidence>
<dbReference type="InterPro" id="IPR002420">
    <property type="entry name" value="PI3K-type_C2_dom"/>
</dbReference>
<organism evidence="13 14">
    <name type="scientific">Entamoeba histolytica</name>
    <dbReference type="NCBI Taxonomy" id="5759"/>
    <lineage>
        <taxon>Eukaryota</taxon>
        <taxon>Amoebozoa</taxon>
        <taxon>Evosea</taxon>
        <taxon>Archamoebae</taxon>
        <taxon>Mastigamoebida</taxon>
        <taxon>Entamoebidae</taxon>
        <taxon>Entamoeba</taxon>
    </lineage>
</organism>
<comment type="similarity">
    <text evidence="7">Belongs to the PI3/PI4-kinase family.</text>
</comment>
<gene>
    <name evidence="13" type="ORF">CL6EHI_006130</name>
</gene>
<dbReference type="SUPFAM" id="SSF49562">
    <property type="entry name" value="C2 domain (Calcium/lipid-binding domain, CaLB)"/>
    <property type="match status" value="1"/>
</dbReference>
<dbReference type="FunFam" id="3.10.20.770:FF:000011">
    <property type="entry name" value="Phosphatidylinositol-4,5-bisphosphate 3-kinase catalytic subunit delta isoform, putative"/>
    <property type="match status" value="1"/>
</dbReference>
<dbReference type="GO" id="GO:0035005">
    <property type="term" value="F:1-phosphatidylinositol-4-phosphate 3-kinase activity"/>
    <property type="evidence" value="ECO:0007669"/>
    <property type="project" value="TreeGrafter"/>
</dbReference>
<dbReference type="GO" id="GO:0043491">
    <property type="term" value="P:phosphatidylinositol 3-kinase/protein kinase B signal transduction"/>
    <property type="evidence" value="ECO:0007669"/>
    <property type="project" value="TreeGrafter"/>
</dbReference>
<dbReference type="VEuPathDB" id="AmoebaDB:EHI5A_034560"/>
<dbReference type="PANTHER" id="PTHR10048:SF14">
    <property type="entry name" value="LD28067P"/>
    <property type="match status" value="1"/>
</dbReference>
<evidence type="ECO:0000256" key="8">
    <source>
        <dbReference type="SAM" id="Coils"/>
    </source>
</evidence>
<dbReference type="Gene3D" id="1.10.1070.11">
    <property type="entry name" value="Phosphatidylinositol 3-/4-kinase, catalytic domain"/>
    <property type="match status" value="1"/>
</dbReference>
<dbReference type="VEuPathDB" id="AmoebaDB:EHI7A_017880"/>
<dbReference type="InterPro" id="IPR029071">
    <property type="entry name" value="Ubiquitin-like_domsf"/>
</dbReference>
<evidence type="ECO:0000259" key="9">
    <source>
        <dbReference type="PROSITE" id="PS50290"/>
    </source>
</evidence>
<dbReference type="SMART" id="SM00146">
    <property type="entry name" value="PI3Kc"/>
    <property type="match status" value="1"/>
</dbReference>
<feature type="coiled-coil region" evidence="8">
    <location>
        <begin position="494"/>
        <end position="521"/>
    </location>
</feature>
<dbReference type="GO" id="GO:0005942">
    <property type="term" value="C:phosphatidylinositol 3-kinase complex"/>
    <property type="evidence" value="ECO:0007669"/>
    <property type="project" value="TreeGrafter"/>
</dbReference>
<dbReference type="Gene3D" id="1.25.40.70">
    <property type="entry name" value="Phosphatidylinositol 3-kinase, accessory domain (PIK)"/>
    <property type="match status" value="1"/>
</dbReference>
<feature type="domain" description="C2 PI3K-type" evidence="12">
    <location>
        <begin position="326"/>
        <end position="501"/>
    </location>
</feature>
<evidence type="ECO:0000259" key="10">
    <source>
        <dbReference type="PROSITE" id="PS51545"/>
    </source>
</evidence>
<keyword evidence="3" id="KW-0808">Transferase</keyword>
<dbReference type="GO" id="GO:0016303">
    <property type="term" value="F:1-phosphatidylinositol-3-kinase activity"/>
    <property type="evidence" value="ECO:0007669"/>
    <property type="project" value="UniProtKB-EC"/>
</dbReference>
<comment type="caution">
    <text evidence="13">The sequence shown here is derived from an EMBL/GenBank/DDBJ whole genome shotgun (WGS) entry which is preliminary data.</text>
</comment>
<dbReference type="Gene3D" id="3.10.20.770">
    <property type="match status" value="1"/>
</dbReference>
<evidence type="ECO:0000259" key="12">
    <source>
        <dbReference type="PROSITE" id="PS51547"/>
    </source>
</evidence>
<dbReference type="InterPro" id="IPR000403">
    <property type="entry name" value="PI3/4_kinase_cat_dom"/>
</dbReference>
<dbReference type="InterPro" id="IPR015433">
    <property type="entry name" value="PI3/4_kinase"/>
</dbReference>
<dbReference type="GO" id="GO:0016477">
    <property type="term" value="P:cell migration"/>
    <property type="evidence" value="ECO:0007669"/>
    <property type="project" value="TreeGrafter"/>
</dbReference>
<dbReference type="Gene3D" id="3.30.1010.10">
    <property type="entry name" value="Phosphatidylinositol 3-kinase Catalytic Subunit, Chain A, domain 4"/>
    <property type="match status" value="1"/>
</dbReference>
<dbReference type="PROSITE" id="PS51546">
    <property type="entry name" value="PI3K_RBD"/>
    <property type="match status" value="1"/>
</dbReference>
<comment type="catalytic activity">
    <reaction evidence="1">
        <text>a 1,2-diacyl-sn-glycero-3-phospho-(1D-myo-inositol) + ATP = a 1,2-diacyl-sn-glycero-3-phospho-(1D-myo-inositol-3-phosphate) + ADP + H(+)</text>
        <dbReference type="Rhea" id="RHEA:12709"/>
        <dbReference type="ChEBI" id="CHEBI:15378"/>
        <dbReference type="ChEBI" id="CHEBI:30616"/>
        <dbReference type="ChEBI" id="CHEBI:57880"/>
        <dbReference type="ChEBI" id="CHEBI:58088"/>
        <dbReference type="ChEBI" id="CHEBI:456216"/>
        <dbReference type="EC" id="2.7.1.137"/>
    </reaction>
</comment>
<evidence type="ECO:0000256" key="4">
    <source>
        <dbReference type="ARBA" id="ARBA00022741"/>
    </source>
</evidence>
<evidence type="ECO:0000256" key="1">
    <source>
        <dbReference type="ARBA" id="ARBA00001498"/>
    </source>
</evidence>
<keyword evidence="8" id="KW-0175">Coiled coil</keyword>
<dbReference type="SUPFAM" id="SSF48371">
    <property type="entry name" value="ARM repeat"/>
    <property type="match status" value="1"/>
</dbReference>
<dbReference type="SMART" id="SM00145">
    <property type="entry name" value="PI3Ka"/>
    <property type="match status" value="1"/>
</dbReference>
<dbReference type="InterPro" id="IPR016024">
    <property type="entry name" value="ARM-type_fold"/>
</dbReference>
<dbReference type="FunFam" id="3.30.1010.10:FF:000008">
    <property type="entry name" value="Phosphatidylinositol 4,5-bisphosphate 3-kinase catalytic subunit gamma"/>
    <property type="match status" value="1"/>
</dbReference>
<dbReference type="OMA" id="RWSEWLN"/>
<dbReference type="FunFam" id="1.25.40.70:FF:000016">
    <property type="entry name" value="Phosphatidylinositol 3-kinase catalytic subunit gamma, putative"/>
    <property type="match status" value="1"/>
</dbReference>
<dbReference type="CDD" id="cd00891">
    <property type="entry name" value="PI3Kc"/>
    <property type="match status" value="1"/>
</dbReference>
<feature type="domain" description="PI3K-RBD" evidence="11">
    <location>
        <begin position="183"/>
        <end position="283"/>
    </location>
</feature>
<dbReference type="Gene3D" id="2.60.40.150">
    <property type="entry name" value="C2 domain"/>
    <property type="match status" value="1"/>
</dbReference>
<reference evidence="13 14" key="1">
    <citation type="submission" date="2016-05" db="EMBL/GenBank/DDBJ databases">
        <title>First whole genome sequencing of Entamoeba histolytica HM1:IMSS-clone-6.</title>
        <authorList>
            <person name="Mukherjee Avik.K."/>
            <person name="Izumyama S."/>
            <person name="Nakada-Tsukui K."/>
            <person name="Nozaki T."/>
        </authorList>
    </citation>
    <scope>NUCLEOTIDE SEQUENCE [LARGE SCALE GENOMIC DNA]</scope>
    <source>
        <strain evidence="13 14">HM1:IMSS clone 6</strain>
    </source>
</reference>
<dbReference type="InterPro" id="IPR001263">
    <property type="entry name" value="PI3K_accessory_dom"/>
</dbReference>
<dbReference type="PROSITE" id="PS00916">
    <property type="entry name" value="PI3_4_KINASE_2"/>
    <property type="match status" value="1"/>
</dbReference>
<dbReference type="AlphaFoldDB" id="A0A5K1V5R5"/>
<dbReference type="PROSITE" id="PS51545">
    <property type="entry name" value="PIK_HELICAL"/>
    <property type="match status" value="1"/>
</dbReference>
<dbReference type="InterPro" id="IPR000341">
    <property type="entry name" value="PI3K_Ras-bd_dom"/>
</dbReference>
<dbReference type="FunFam" id="1.10.1070.11:FF:000001">
    <property type="entry name" value="Phosphatidylinositol 4,5-bisphosphate 3-kinase catalytic subunit"/>
    <property type="match status" value="1"/>
</dbReference>
<dbReference type="PROSITE" id="PS50290">
    <property type="entry name" value="PI3_4_KINASE_3"/>
    <property type="match status" value="1"/>
</dbReference>
<dbReference type="GO" id="GO:0031267">
    <property type="term" value="F:small GTPase binding"/>
    <property type="evidence" value="ECO:0007669"/>
    <property type="project" value="UniProtKB-ARBA"/>
</dbReference>
<dbReference type="SUPFAM" id="SSF54236">
    <property type="entry name" value="Ubiquitin-like"/>
    <property type="match status" value="1"/>
</dbReference>
<sequence>MKKSVHSSVVNSQSQGSIVHVFIRHEGEIHSFTYSSTVSPLDIIDSIKSTLHLTGVYSVVVPNIPFKIVDSMEGSEVKETGFYKSCTEYGIIPAFELIERSQAEKYESVGILAKLMNQLKENYQIIGQTYVDVLNTDAEEIFVFRRSLARTRVLSSKIEAKYDSNLKEENEFAYTLSEPNIPDTIKSIDVEIIGEDYKTTAIFSITPQVFVYRIIDSAFNELKKAGEGVVNGKEPSEYILKVVGWDEYIVPQRVNGKNWLLSDYDYIRRCALHGEAVHLELVKKSRLFSCKINDEERKVLNYLDSFFASELWEAFDDEKRVSQRLCTDQLSAQVVSVENLCSYIKTKKGDEEEQQMITDFLCYFKVELYYGEKSLCPALYSTVFEVKNGLASPKWKFTFIQLIATLPAETKMIYSVYMTNSIVNTQIEKIGENDKCLGTVNTKIVNYTNDLLNGEQQYYLWASEPNPIAMCCNAVSSKMKVVVEFPSLTKPIRMDTYITKKKEMQVELEQESEKKMTVEELDAFKKIVDADAMAVFTQEELKCLWERRYSLLKTNPHALARLLNSVNYCQPTEVHELHRLLSKWPLLDPREAIELLDFRYPDPQIRGFALRCIDTMTDDQLVMYLPQLVQALKFELHHHSTLASFLLERSLKNRRRIGHNLFWFLKAEIHDARVTGRYGVLMEAFLNGCGRYKNELEKEVTFQNQLVVIANEVKRLGTKDEQKAHLKSSLAKLEYPDEMSLPLDARFRIKKPIPNTGNVFSSKKKPLMLVLENADPLGEPIMVIQKVGDDLRQDILTLQMIRLMNTIWKNNGLDLCMLPYLCIATGNEIGMLELVKNSETYGAIMAMDKSKFSVIKDTAVTTWLKEQCARPESQVTFQEAVENFTYSCAGYCVATYILGIGDRHSDNVMISRDGKFFHIDFGHFLGNFKSKFGVKRERTPFKFTQHFANVLGGKGSPQFVKFEEICMNAFVIIRKHGPLFIYLFRLMLATGIPELQSAKDIEYMRNMFMFDKNDDEAKEAFRQLIYKCLDAWSQTVNDLIHDFVHYK</sequence>
<dbReference type="VEuPathDB" id="AmoebaDB:EHI8A_038910"/>
<keyword evidence="4" id="KW-0547">Nucleotide-binding</keyword>
<dbReference type="InterPro" id="IPR035892">
    <property type="entry name" value="C2_domain_sf"/>
</dbReference>
<evidence type="ECO:0000256" key="5">
    <source>
        <dbReference type="ARBA" id="ARBA00022777"/>
    </source>
</evidence>
<dbReference type="GO" id="GO:0032060">
    <property type="term" value="P:bleb assembly"/>
    <property type="evidence" value="ECO:0007669"/>
    <property type="project" value="UniProtKB-ARBA"/>
</dbReference>
<dbReference type="SMART" id="SM00144">
    <property type="entry name" value="PI3K_rbd"/>
    <property type="match status" value="1"/>
</dbReference>
<dbReference type="GO" id="GO:0005737">
    <property type="term" value="C:cytoplasm"/>
    <property type="evidence" value="ECO:0007669"/>
    <property type="project" value="TreeGrafter"/>
</dbReference>
<keyword evidence="5 13" id="KW-0418">Kinase</keyword>
<dbReference type="InterPro" id="IPR018936">
    <property type="entry name" value="PI3/4_kinase_CS"/>
</dbReference>
<evidence type="ECO:0000256" key="3">
    <source>
        <dbReference type="ARBA" id="ARBA00022679"/>
    </source>
</evidence>
<dbReference type="GO" id="GO:0009617">
    <property type="term" value="P:response to bacterium"/>
    <property type="evidence" value="ECO:0007669"/>
    <property type="project" value="UniProtKB-ARBA"/>
</dbReference>
<dbReference type="InterPro" id="IPR035448">
    <property type="entry name" value="PI3Kc"/>
</dbReference>
<protein>
    <recommendedName>
        <fullName evidence="2">phosphatidylinositol 3-kinase</fullName>
        <ecNumber evidence="2">2.7.1.137</ecNumber>
    </recommendedName>
</protein>
<keyword evidence="6" id="KW-0067">ATP-binding</keyword>
<evidence type="ECO:0000313" key="13">
    <source>
        <dbReference type="EMBL" id="GAT95556.1"/>
    </source>
</evidence>